<evidence type="ECO:0000259" key="9">
    <source>
        <dbReference type="Pfam" id="PF01266"/>
    </source>
</evidence>
<dbReference type="GO" id="GO:0071949">
    <property type="term" value="F:FAD binding"/>
    <property type="evidence" value="ECO:0007669"/>
    <property type="project" value="InterPro"/>
</dbReference>
<dbReference type="InterPro" id="IPR006181">
    <property type="entry name" value="D-amino_acid_oxidase_CS"/>
</dbReference>
<dbReference type="SUPFAM" id="SSF51971">
    <property type="entry name" value="Nucleotide-binding domain"/>
    <property type="match status" value="1"/>
</dbReference>
<keyword evidence="4" id="KW-0285">Flavoprotein</keyword>
<evidence type="ECO:0000256" key="4">
    <source>
        <dbReference type="ARBA" id="ARBA00022630"/>
    </source>
</evidence>
<dbReference type="Gene3D" id="3.40.50.720">
    <property type="entry name" value="NAD(P)-binding Rossmann-like Domain"/>
    <property type="match status" value="1"/>
</dbReference>
<organism evidence="10 11">
    <name type="scientific">Nematostella vectensis</name>
    <name type="common">Starlet sea anemone</name>
    <dbReference type="NCBI Taxonomy" id="45351"/>
    <lineage>
        <taxon>Eukaryota</taxon>
        <taxon>Metazoa</taxon>
        <taxon>Cnidaria</taxon>
        <taxon>Anthozoa</taxon>
        <taxon>Hexacorallia</taxon>
        <taxon>Actiniaria</taxon>
        <taxon>Edwardsiidae</taxon>
        <taxon>Nematostella</taxon>
    </lineage>
</organism>
<evidence type="ECO:0000256" key="8">
    <source>
        <dbReference type="SAM" id="SignalP"/>
    </source>
</evidence>
<evidence type="ECO:0000313" key="10">
    <source>
        <dbReference type="EMBL" id="EDO41884.1"/>
    </source>
</evidence>
<evidence type="ECO:0000256" key="5">
    <source>
        <dbReference type="ARBA" id="ARBA00022827"/>
    </source>
</evidence>
<proteinExistence type="inferred from homology"/>
<feature type="chain" id="PRO_5002711710" description="FAD dependent oxidoreductase domain-containing protein" evidence="8">
    <location>
        <begin position="22"/>
        <end position="361"/>
    </location>
</feature>
<dbReference type="PANTHER" id="PTHR11530">
    <property type="entry name" value="D-AMINO ACID OXIDASE"/>
    <property type="match status" value="1"/>
</dbReference>
<evidence type="ECO:0000256" key="6">
    <source>
        <dbReference type="ARBA" id="ARBA00023002"/>
    </source>
</evidence>
<comment type="subcellular location">
    <subcellularLocation>
        <location evidence="2">Peroxisome matrix</location>
    </subcellularLocation>
</comment>
<dbReference type="GO" id="GO:0019478">
    <property type="term" value="P:D-amino acid catabolic process"/>
    <property type="evidence" value="ECO:0000318"/>
    <property type="project" value="GO_Central"/>
</dbReference>
<keyword evidence="11" id="KW-1185">Reference proteome</keyword>
<feature type="binding site" evidence="7">
    <location>
        <begin position="45"/>
        <end position="46"/>
    </location>
    <ligand>
        <name>FAD</name>
        <dbReference type="ChEBI" id="CHEBI:57692"/>
    </ligand>
</feature>
<evidence type="ECO:0000256" key="2">
    <source>
        <dbReference type="ARBA" id="ARBA00004253"/>
    </source>
</evidence>
<gene>
    <name evidence="10" type="ORF">NEMVEDRAFT_v1g165808</name>
</gene>
<dbReference type="InterPro" id="IPR006076">
    <property type="entry name" value="FAD-dep_OxRdtase"/>
</dbReference>
<dbReference type="eggNOG" id="KOG3923">
    <property type="taxonomic scope" value="Eukaryota"/>
</dbReference>
<dbReference type="Proteomes" id="UP000001593">
    <property type="component" value="Unassembled WGS sequence"/>
</dbReference>
<dbReference type="KEGG" id="nve:5513757"/>
<keyword evidence="6" id="KW-0560">Oxidoreductase</keyword>
<evidence type="ECO:0000256" key="7">
    <source>
        <dbReference type="PIRSR" id="PIRSR000189-1"/>
    </source>
</evidence>
<sequence length="361" mass="40619">MAASARSVAVVGCGCIGITAALSILERDPCVRVTIISDSFSPDNTTDGAAGILLPFVLWDTPESLQRKWFGETIDRFHQLLQTEMAPELGIFKISGCFYFDTPKEEPFWKDQVFGFRRLRQEELKACPWPVKDGFAFSTIFSQAAYYMPWMMKRAKDLGAVFIQKKVKSLQELSGSYDVVVNCTGMRAKELVHDELLRPIRGQVLRVQTPNIKEFCLYVNQEWEKYGRVAYILPQMNDVVVIGGTDQLDNYNTSPTLKDTVNIIEGVSKFVPSLKNANIIKNWAGLRPARKSVRLEKEIMTFRDGSGQERKLNVVHNYGHGGSGLSLCFGCAKDCCDLVFEFLAARDKGVHARTSYNRAKL</sequence>
<dbReference type="STRING" id="45351.A7S323"/>
<keyword evidence="5 7" id="KW-0274">FAD</keyword>
<evidence type="ECO:0000313" key="11">
    <source>
        <dbReference type="Proteomes" id="UP000001593"/>
    </source>
</evidence>
<reference evidence="10 11" key="1">
    <citation type="journal article" date="2007" name="Science">
        <title>Sea anemone genome reveals ancestral eumetazoan gene repertoire and genomic organization.</title>
        <authorList>
            <person name="Putnam N.H."/>
            <person name="Srivastava M."/>
            <person name="Hellsten U."/>
            <person name="Dirks B."/>
            <person name="Chapman J."/>
            <person name="Salamov A."/>
            <person name="Terry A."/>
            <person name="Shapiro H."/>
            <person name="Lindquist E."/>
            <person name="Kapitonov V.V."/>
            <person name="Jurka J."/>
            <person name="Genikhovich G."/>
            <person name="Grigoriev I.V."/>
            <person name="Lucas S.M."/>
            <person name="Steele R.E."/>
            <person name="Finnerty J.R."/>
            <person name="Technau U."/>
            <person name="Martindale M.Q."/>
            <person name="Rokhsar D.S."/>
        </authorList>
    </citation>
    <scope>NUCLEOTIDE SEQUENCE [LARGE SCALE GENOMIC DNA]</scope>
    <source>
        <strain evidence="11">CH2 X CH6</strain>
    </source>
</reference>
<name>A7S323_NEMVE</name>
<dbReference type="PANTHER" id="PTHR11530:SF11">
    <property type="entry name" value="D-ASPARTATE OXIDASE"/>
    <property type="match status" value="1"/>
</dbReference>
<dbReference type="EMBL" id="DS469571">
    <property type="protein sequence ID" value="EDO41884.1"/>
    <property type="molecule type" value="Genomic_DNA"/>
</dbReference>
<dbReference type="PIRSF" id="PIRSF000189">
    <property type="entry name" value="D-aa_oxidase"/>
    <property type="match status" value="1"/>
</dbReference>
<keyword evidence="8" id="KW-0732">Signal</keyword>
<feature type="signal peptide" evidence="8">
    <location>
        <begin position="1"/>
        <end position="21"/>
    </location>
</feature>
<comment type="cofactor">
    <cofactor evidence="1 7">
        <name>FAD</name>
        <dbReference type="ChEBI" id="CHEBI:57692"/>
    </cofactor>
</comment>
<dbReference type="OMA" id="TDPTRHM"/>
<dbReference type="Pfam" id="PF01266">
    <property type="entry name" value="DAO"/>
    <property type="match status" value="1"/>
</dbReference>
<accession>A7S323</accession>
<dbReference type="InParanoid" id="A7S323"/>
<comment type="similarity">
    <text evidence="3">Belongs to the DAMOX/DASOX family.</text>
</comment>
<evidence type="ECO:0000256" key="3">
    <source>
        <dbReference type="ARBA" id="ARBA00006730"/>
    </source>
</evidence>
<feature type="domain" description="FAD dependent oxidoreductase" evidence="9">
    <location>
        <begin position="8"/>
        <end position="337"/>
    </location>
</feature>
<dbReference type="HOGENOM" id="CLU_034311_0_2_1"/>
<dbReference type="GO" id="GO:0005782">
    <property type="term" value="C:peroxisomal matrix"/>
    <property type="evidence" value="ECO:0007669"/>
    <property type="project" value="UniProtKB-SubCell"/>
</dbReference>
<dbReference type="PROSITE" id="PS00677">
    <property type="entry name" value="DAO"/>
    <property type="match status" value="1"/>
</dbReference>
<dbReference type="Gene3D" id="3.30.9.10">
    <property type="entry name" value="D-Amino Acid Oxidase, subunit A, domain 2"/>
    <property type="match status" value="1"/>
</dbReference>
<dbReference type="AlphaFoldDB" id="A7S323"/>
<dbReference type="InterPro" id="IPR023209">
    <property type="entry name" value="DAO"/>
</dbReference>
<dbReference type="SUPFAM" id="SSF54373">
    <property type="entry name" value="FAD-linked reductases, C-terminal domain"/>
    <property type="match status" value="1"/>
</dbReference>
<dbReference type="OrthoDB" id="2015447at2759"/>
<feature type="binding site" evidence="7">
    <location>
        <position position="231"/>
    </location>
    <ligand>
        <name>D-dopa</name>
        <dbReference type="ChEBI" id="CHEBI:149689"/>
    </ligand>
</feature>
<feature type="binding site" evidence="7">
    <location>
        <position position="167"/>
    </location>
    <ligand>
        <name>FAD</name>
        <dbReference type="ChEBI" id="CHEBI:57692"/>
    </ligand>
</feature>
<evidence type="ECO:0000256" key="1">
    <source>
        <dbReference type="ARBA" id="ARBA00001974"/>
    </source>
</evidence>
<protein>
    <recommendedName>
        <fullName evidence="9">FAD dependent oxidoreductase domain-containing protein</fullName>
    </recommendedName>
</protein>
<dbReference type="GO" id="GO:0003884">
    <property type="term" value="F:D-amino-acid oxidase activity"/>
    <property type="evidence" value="ECO:0000318"/>
    <property type="project" value="GO_Central"/>
</dbReference>
<feature type="binding site" evidence="7">
    <location>
        <position position="287"/>
    </location>
    <ligand>
        <name>D-dopa</name>
        <dbReference type="ChEBI" id="CHEBI:149689"/>
    </ligand>
</feature>
<dbReference type="GO" id="GO:0005737">
    <property type="term" value="C:cytoplasm"/>
    <property type="evidence" value="ECO:0000318"/>
    <property type="project" value="GO_Central"/>
</dbReference>
<feature type="binding site" evidence="7">
    <location>
        <position position="322"/>
    </location>
    <ligand>
        <name>D-dopa</name>
        <dbReference type="ChEBI" id="CHEBI:149689"/>
    </ligand>
</feature>
<feature type="binding site" evidence="7">
    <location>
        <position position="184"/>
    </location>
    <ligand>
        <name>FAD</name>
        <dbReference type="ChEBI" id="CHEBI:57692"/>
    </ligand>
</feature>
<dbReference type="PhylomeDB" id="A7S323"/>